<dbReference type="RefSeq" id="WP_207325402.1">
    <property type="nucleotide sequence ID" value="NZ_CP071504.1"/>
</dbReference>
<feature type="region of interest" description="Disordered" evidence="1">
    <location>
        <begin position="86"/>
        <end position="110"/>
    </location>
</feature>
<name>A0A975ALN6_9GAMM</name>
<dbReference type="EMBL" id="CP071504">
    <property type="protein sequence ID" value="QSX30587.1"/>
    <property type="molecule type" value="Genomic_DNA"/>
</dbReference>
<evidence type="ECO:0000313" key="3">
    <source>
        <dbReference type="EMBL" id="QSX30587.1"/>
    </source>
</evidence>
<organism evidence="3 4">
    <name type="scientific">Shewanella cyperi</name>
    <dbReference type="NCBI Taxonomy" id="2814292"/>
    <lineage>
        <taxon>Bacteria</taxon>
        <taxon>Pseudomonadati</taxon>
        <taxon>Pseudomonadota</taxon>
        <taxon>Gammaproteobacteria</taxon>
        <taxon>Alteromonadales</taxon>
        <taxon>Shewanellaceae</taxon>
        <taxon>Shewanella</taxon>
    </lineage>
</organism>
<sequence length="110" mass="11892">MPLDSLLLYSAIVIILLLLKVYCALASLCARLPGIAPNGTAALKMHKNKSNLLLTFLILFNNTKPARDPATQQITSLQGEILPPTQCNLSLPRQHPASAAVPHSPHSHRP</sequence>
<gene>
    <name evidence="3" type="ORF">JYB88_02690</name>
</gene>
<dbReference type="Proteomes" id="UP000663281">
    <property type="component" value="Chromosome"/>
</dbReference>
<proteinExistence type="predicted"/>
<keyword evidence="2" id="KW-1133">Transmembrane helix</keyword>
<feature type="transmembrane region" description="Helical" evidence="2">
    <location>
        <begin position="6"/>
        <end position="25"/>
    </location>
</feature>
<accession>A0A975ALN6</accession>
<reference evidence="3 4" key="1">
    <citation type="submission" date="2021-03" db="EMBL/GenBank/DDBJ databases">
        <title>Novel species identification of genus Shewanella.</title>
        <authorList>
            <person name="Liu G."/>
            <person name="Zhang Q."/>
        </authorList>
    </citation>
    <scope>NUCLEOTIDE SEQUENCE [LARGE SCALE GENOMIC DNA]</scope>
    <source>
        <strain evidence="3 4">FJAT-53726</strain>
    </source>
</reference>
<keyword evidence="2" id="KW-0472">Membrane</keyword>
<dbReference type="KEGG" id="scyp:JYB88_02690"/>
<keyword evidence="2" id="KW-0812">Transmembrane</keyword>
<dbReference type="AlphaFoldDB" id="A0A975ALN6"/>
<evidence type="ECO:0000313" key="4">
    <source>
        <dbReference type="Proteomes" id="UP000663281"/>
    </source>
</evidence>
<evidence type="ECO:0000256" key="2">
    <source>
        <dbReference type="SAM" id="Phobius"/>
    </source>
</evidence>
<evidence type="ECO:0000256" key="1">
    <source>
        <dbReference type="SAM" id="MobiDB-lite"/>
    </source>
</evidence>
<keyword evidence="4" id="KW-1185">Reference proteome</keyword>
<protein>
    <submittedName>
        <fullName evidence="3">Uncharacterized protein</fullName>
    </submittedName>
</protein>